<protein>
    <recommendedName>
        <fullName evidence="11">GDSL esterase/lipase</fullName>
    </recommendedName>
</protein>
<dbReference type="InterPro" id="IPR051238">
    <property type="entry name" value="GDSL_esterase/lipase"/>
</dbReference>
<comment type="subcellular location">
    <subcellularLocation>
        <location evidence="1">Secreted</location>
    </subcellularLocation>
</comment>
<dbReference type="AlphaFoldDB" id="A0AA38ZL35"/>
<evidence type="ECO:0000256" key="5">
    <source>
        <dbReference type="ARBA" id="ARBA00022801"/>
    </source>
</evidence>
<evidence type="ECO:0000313" key="9">
    <source>
        <dbReference type="EMBL" id="KAJ9690815.1"/>
    </source>
</evidence>
<name>A0AA38ZL35_VITRO</name>
<evidence type="ECO:0000256" key="3">
    <source>
        <dbReference type="ARBA" id="ARBA00022525"/>
    </source>
</evidence>
<evidence type="ECO:0000313" key="10">
    <source>
        <dbReference type="Proteomes" id="UP001168098"/>
    </source>
</evidence>
<keyword evidence="5" id="KW-0378">Hydrolase</keyword>
<comment type="caution">
    <text evidence="9">The sequence shown here is derived from an EMBL/GenBank/DDBJ whole genome shotgun (WGS) entry which is preliminary data.</text>
</comment>
<dbReference type="PANTHER" id="PTHR45650:SF9">
    <property type="entry name" value="SGNH HYDROLASE-TYPE ESTERASE DOMAIN-CONTAINING PROTEIN"/>
    <property type="match status" value="1"/>
</dbReference>
<dbReference type="PANTHER" id="PTHR45650">
    <property type="entry name" value="GDSL-LIKE LIPASE/ACYLHYDROLASE-RELATED"/>
    <property type="match status" value="1"/>
</dbReference>
<dbReference type="Pfam" id="PF00657">
    <property type="entry name" value="Lipase_GDSL"/>
    <property type="match status" value="1"/>
</dbReference>
<organism evidence="9 10">
    <name type="scientific">Vitis rotundifolia</name>
    <name type="common">Muscadine grape</name>
    <dbReference type="NCBI Taxonomy" id="103349"/>
    <lineage>
        <taxon>Eukaryota</taxon>
        <taxon>Viridiplantae</taxon>
        <taxon>Streptophyta</taxon>
        <taxon>Embryophyta</taxon>
        <taxon>Tracheophyta</taxon>
        <taxon>Spermatophyta</taxon>
        <taxon>Magnoliopsida</taxon>
        <taxon>eudicotyledons</taxon>
        <taxon>Gunneridae</taxon>
        <taxon>Pentapetalae</taxon>
        <taxon>rosids</taxon>
        <taxon>Vitales</taxon>
        <taxon>Vitaceae</taxon>
        <taxon>Viteae</taxon>
        <taxon>Vitis</taxon>
    </lineage>
</organism>
<evidence type="ECO:0008006" key="11">
    <source>
        <dbReference type="Google" id="ProtNLM"/>
    </source>
</evidence>
<evidence type="ECO:0000256" key="2">
    <source>
        <dbReference type="ARBA" id="ARBA00008668"/>
    </source>
</evidence>
<gene>
    <name evidence="9" type="ORF">PVL29_013128</name>
</gene>
<evidence type="ECO:0000256" key="4">
    <source>
        <dbReference type="ARBA" id="ARBA00022729"/>
    </source>
</evidence>
<dbReference type="Gene3D" id="3.40.50.1110">
    <property type="entry name" value="SGNH hydrolase"/>
    <property type="match status" value="1"/>
</dbReference>
<dbReference type="Proteomes" id="UP001168098">
    <property type="component" value="Unassembled WGS sequence"/>
</dbReference>
<dbReference type="SUPFAM" id="SSF52266">
    <property type="entry name" value="SGNH hydrolase"/>
    <property type="match status" value="1"/>
</dbReference>
<keyword evidence="7" id="KW-0443">Lipid metabolism</keyword>
<keyword evidence="6" id="KW-0442">Lipid degradation</keyword>
<keyword evidence="3" id="KW-0964">Secreted</keyword>
<evidence type="ECO:0000256" key="6">
    <source>
        <dbReference type="ARBA" id="ARBA00022963"/>
    </source>
</evidence>
<sequence>MASTHQKIWWSTVLLFLLSNLQHGTLGDPQVPCYFILGDSLSDSGNNNALSTLAKVNYLPYGIDFPQGPTGRFCNGQTIVDVIAELLGFNSFVPPFATAEGEVILKGVNYASGGSGIRDESGQNLGDRISMNEQLENYQTTVSQIIDILGSDTAAATHLNKCLFTVGIGSNDYINNYLMPDLYPTNRLYTPDQYAEALIEQYSQQLKEVGTFWIGLIGCAPAELASFGPSPGSNCVDMINDAVRLFNTGLVSLIDDLNKNFMDAKFTYINFFEIGLTNLTAFGFKVTNMGCCGGQNACLPSSTPCQNRSEYAFWDQFHSTETVNLIFGQRAYKSQTPSDGYPIDISTLAQL</sequence>
<evidence type="ECO:0000256" key="1">
    <source>
        <dbReference type="ARBA" id="ARBA00004613"/>
    </source>
</evidence>
<accession>A0AA38ZL35</accession>
<dbReference type="GO" id="GO:0016042">
    <property type="term" value="P:lipid catabolic process"/>
    <property type="evidence" value="ECO:0007669"/>
    <property type="project" value="UniProtKB-KW"/>
</dbReference>
<proteinExistence type="inferred from homology"/>
<keyword evidence="4 8" id="KW-0732">Signal</keyword>
<dbReference type="InterPro" id="IPR035669">
    <property type="entry name" value="SGNH_plant_lipase-like"/>
</dbReference>
<dbReference type="InterPro" id="IPR001087">
    <property type="entry name" value="GDSL"/>
</dbReference>
<dbReference type="EMBL" id="JARBHA010000010">
    <property type="protein sequence ID" value="KAJ9690815.1"/>
    <property type="molecule type" value="Genomic_DNA"/>
</dbReference>
<evidence type="ECO:0000256" key="7">
    <source>
        <dbReference type="ARBA" id="ARBA00023098"/>
    </source>
</evidence>
<dbReference type="CDD" id="cd01837">
    <property type="entry name" value="SGNH_plant_lipase_like"/>
    <property type="match status" value="1"/>
</dbReference>
<dbReference type="GO" id="GO:0005576">
    <property type="term" value="C:extracellular region"/>
    <property type="evidence" value="ECO:0007669"/>
    <property type="project" value="UniProtKB-SubCell"/>
</dbReference>
<feature type="signal peptide" evidence="8">
    <location>
        <begin position="1"/>
        <end position="27"/>
    </location>
</feature>
<comment type="similarity">
    <text evidence="2">Belongs to the 'GDSL' lipolytic enzyme family.</text>
</comment>
<evidence type="ECO:0000256" key="8">
    <source>
        <dbReference type="SAM" id="SignalP"/>
    </source>
</evidence>
<feature type="chain" id="PRO_5041310522" description="GDSL esterase/lipase" evidence="8">
    <location>
        <begin position="28"/>
        <end position="351"/>
    </location>
</feature>
<dbReference type="GO" id="GO:0016788">
    <property type="term" value="F:hydrolase activity, acting on ester bonds"/>
    <property type="evidence" value="ECO:0007669"/>
    <property type="project" value="InterPro"/>
</dbReference>
<keyword evidence="10" id="KW-1185">Reference proteome</keyword>
<reference evidence="9 10" key="1">
    <citation type="journal article" date="2023" name="BMC Biotechnol.">
        <title>Vitis rotundifolia cv Carlos genome sequencing.</title>
        <authorList>
            <person name="Huff M."/>
            <person name="Hulse-Kemp A."/>
            <person name="Scheffler B."/>
            <person name="Youngblood R."/>
            <person name="Simpson S."/>
            <person name="Babiker E."/>
            <person name="Staton M."/>
        </authorList>
    </citation>
    <scope>NUCLEOTIDE SEQUENCE [LARGE SCALE GENOMIC DNA]</scope>
    <source>
        <tissue evidence="9">Leaf</tissue>
    </source>
</reference>
<dbReference type="InterPro" id="IPR036514">
    <property type="entry name" value="SGNH_hydro_sf"/>
</dbReference>